<dbReference type="GO" id="GO:0016491">
    <property type="term" value="F:oxidoreductase activity"/>
    <property type="evidence" value="ECO:0007669"/>
    <property type="project" value="UniProtKB-KW"/>
</dbReference>
<proteinExistence type="predicted"/>
<dbReference type="RefSeq" id="XP_033569009.1">
    <property type="nucleotide sequence ID" value="XM_033723160.1"/>
</dbReference>
<dbReference type="Pfam" id="PF00106">
    <property type="entry name" value="adh_short"/>
    <property type="match status" value="1"/>
</dbReference>
<evidence type="ECO:0000256" key="1">
    <source>
        <dbReference type="ARBA" id="ARBA00023002"/>
    </source>
</evidence>
<dbReference type="EMBL" id="MU003726">
    <property type="protein sequence ID" value="KAF2802045.1"/>
    <property type="molecule type" value="Genomic_DNA"/>
</dbReference>
<evidence type="ECO:0000313" key="4">
    <source>
        <dbReference type="RefSeq" id="XP_033569009.1"/>
    </source>
</evidence>
<sequence length="302" mass="32886">MATPMTWPKFGRKLLYSQFFERIPAPTSDFSGQTIIVTGSNTGLGLEAARHLLRLKASKVILAVRSVAKGEAAAEALLESTGATKNNIQVWPLDLSDYDSIKKLSDRANGLERLDAVISNAGMLTQQWTMVNGMEAHIAVNVVHTTLLGLLLLPKLRASAKTHNARGRIAFVTSDAHYVAQVNEANASGSLFNALNNKDIALMEDRYSTSKLFLLYAIREIAARSPVTPESNVILDVLTPGMCHSNLFRDDKPWLHSVIERIMMLILARPTATGGAAIVDAVRPDLPLEAHGAFLMDCKIAE</sequence>
<protein>
    <submittedName>
        <fullName evidence="2 4">NAD(P)-binding protein</fullName>
    </submittedName>
</protein>
<dbReference type="AlphaFoldDB" id="A0A6A6Y1D9"/>
<dbReference type="PRINTS" id="PR00081">
    <property type="entry name" value="GDHRDH"/>
</dbReference>
<dbReference type="Gene3D" id="3.40.50.720">
    <property type="entry name" value="NAD(P)-binding Rossmann-like Domain"/>
    <property type="match status" value="1"/>
</dbReference>
<name>A0A6A6Y1D9_9PEZI</name>
<evidence type="ECO:0000313" key="2">
    <source>
        <dbReference type="EMBL" id="KAF2802045.1"/>
    </source>
</evidence>
<dbReference type="SUPFAM" id="SSF51735">
    <property type="entry name" value="NAD(P)-binding Rossmann-fold domains"/>
    <property type="match status" value="1"/>
</dbReference>
<dbReference type="InterPro" id="IPR036291">
    <property type="entry name" value="NAD(P)-bd_dom_sf"/>
</dbReference>
<dbReference type="PANTHER" id="PTHR43157:SF31">
    <property type="entry name" value="PHOSPHATIDYLINOSITOL-GLYCAN BIOSYNTHESIS CLASS F PROTEIN"/>
    <property type="match status" value="1"/>
</dbReference>
<reference evidence="2 4" key="1">
    <citation type="journal article" date="2020" name="Stud. Mycol.">
        <title>101 Dothideomycetes genomes: a test case for predicting lifestyles and emergence of pathogens.</title>
        <authorList>
            <person name="Haridas S."/>
            <person name="Albert R."/>
            <person name="Binder M."/>
            <person name="Bloem J."/>
            <person name="Labutti K."/>
            <person name="Salamov A."/>
            <person name="Andreopoulos B."/>
            <person name="Baker S."/>
            <person name="Barry K."/>
            <person name="Bills G."/>
            <person name="Bluhm B."/>
            <person name="Cannon C."/>
            <person name="Castanera R."/>
            <person name="Culley D."/>
            <person name="Daum C."/>
            <person name="Ezra D."/>
            <person name="Gonzalez J."/>
            <person name="Henrissat B."/>
            <person name="Kuo A."/>
            <person name="Liang C."/>
            <person name="Lipzen A."/>
            <person name="Lutzoni F."/>
            <person name="Magnuson J."/>
            <person name="Mondo S."/>
            <person name="Nolan M."/>
            <person name="Ohm R."/>
            <person name="Pangilinan J."/>
            <person name="Park H.-J."/>
            <person name="Ramirez L."/>
            <person name="Alfaro M."/>
            <person name="Sun H."/>
            <person name="Tritt A."/>
            <person name="Yoshinaga Y."/>
            <person name="Zwiers L.-H."/>
            <person name="Turgeon B."/>
            <person name="Goodwin S."/>
            <person name="Spatafora J."/>
            <person name="Crous P."/>
            <person name="Grigoriev I."/>
        </authorList>
    </citation>
    <scope>NUCLEOTIDE SEQUENCE</scope>
    <source>
        <strain evidence="2 4">CBS 304.34</strain>
    </source>
</reference>
<reference evidence="4" key="2">
    <citation type="submission" date="2020-04" db="EMBL/GenBank/DDBJ databases">
        <authorList>
            <consortium name="NCBI Genome Project"/>
        </authorList>
    </citation>
    <scope>NUCLEOTIDE SEQUENCE</scope>
    <source>
        <strain evidence="4">CBS 304.34</strain>
    </source>
</reference>
<keyword evidence="1" id="KW-0560">Oxidoreductase</keyword>
<dbReference type="OrthoDB" id="542013at2759"/>
<gene>
    <name evidence="2 4" type="ORF">BDZ99DRAFT_492375</name>
</gene>
<dbReference type="GeneID" id="54464053"/>
<dbReference type="PANTHER" id="PTHR43157">
    <property type="entry name" value="PHOSPHATIDYLINOSITOL-GLYCAN BIOSYNTHESIS CLASS F PROTEIN-RELATED"/>
    <property type="match status" value="1"/>
</dbReference>
<evidence type="ECO:0000313" key="3">
    <source>
        <dbReference type="Proteomes" id="UP000504636"/>
    </source>
</evidence>
<reference evidence="4" key="3">
    <citation type="submission" date="2025-04" db="UniProtKB">
        <authorList>
            <consortium name="RefSeq"/>
        </authorList>
    </citation>
    <scope>IDENTIFICATION</scope>
    <source>
        <strain evidence="4">CBS 304.34</strain>
    </source>
</reference>
<accession>A0A6A6Y1D9</accession>
<keyword evidence="3" id="KW-1185">Reference proteome</keyword>
<organism evidence="2">
    <name type="scientific">Mytilinidion resinicola</name>
    <dbReference type="NCBI Taxonomy" id="574789"/>
    <lineage>
        <taxon>Eukaryota</taxon>
        <taxon>Fungi</taxon>
        <taxon>Dikarya</taxon>
        <taxon>Ascomycota</taxon>
        <taxon>Pezizomycotina</taxon>
        <taxon>Dothideomycetes</taxon>
        <taxon>Pleosporomycetidae</taxon>
        <taxon>Mytilinidiales</taxon>
        <taxon>Mytilinidiaceae</taxon>
        <taxon>Mytilinidion</taxon>
    </lineage>
</organism>
<dbReference type="InterPro" id="IPR002347">
    <property type="entry name" value="SDR_fam"/>
</dbReference>
<dbReference type="Proteomes" id="UP000504636">
    <property type="component" value="Unplaced"/>
</dbReference>